<sequence length="927" mass="102829">MMEREKLFEVDPYGFLPKKKNTTTTITTNANANNNNRNSNNGSDTLHRDNPLLSSADSLPTTSQVSYSVPGSRRNSTDGADDSALTEAFNTKLNLYQQQPQDSLGFLATPHRSMSIDEAAMKQKLTVGTMAAEAADPHGTQRLLFDNDADTPRVTQGYSYLQRYNGSTDTLCSLVNDQSSSFSGIFSPGSNDLDMVSSLRKNSSRQNKSVESLRSKSWAQCLDNTSSPLSTGSRDMARGQAAIFGQQQQQQQQQRRFSYGWTPTTTSNTTTMATIPSSPSVIDGHASYERFTSEKSRLTTSHSYSDLHAAARSYTTASQHPYNVHPHHSHHQQNYHHHRSSPYDMPDAKDVISCPQYVQYGMCPLDDQCPYSHSPPSASTSLAFNHFIPTSPHPLSNYQQYPQPHPTFNHNTTHPLLGFASNNNLVYDPNSSFFPPPSNKLMPRYVSPPTSASNIANTNTSSSSSSSSTTGNPAFLDANYGPSYGHGLILDNKATTAGDMMSEISQQHRRSIADPEANRFLGAKLEDFQGKLYELCKDHNGCRFLQKKLEDPNGQHLQTIFDEIHPHFVELMTDPFGNYLCQKLVERCNDLQRSAIVDIISPDLMQICLSMHGTRAIQKLIEYLSSGHQIKTVTSALRPKVVALIKDLNGNHVIQKCLHRLSAEHNQFIYDIVSEHCIEVATHRHGCCVLQRCIDHAVDIQKAQLVQVVTCNVLPLVQDPFGNYVVQYVLDLGEVQYSDALVRCLIKHVCDLSVQKFSSNVIEKCIRVSEPDIRRALIAELITQSNMEKLLRDSFANYVIQTCLDYADQDQKVQLVDRIRPHLASIRSTPYGKRIHSKIQREQGRYGNRHQLHYQSMPSLRAAAASATAATTATSTAMNGGTGTASPGNPYPNMSHQDDSSISAMAGLPLNYNMGILGNAHALYPFP</sequence>
<dbReference type="GO" id="GO:0005737">
    <property type="term" value="C:cytoplasm"/>
    <property type="evidence" value="ECO:0007669"/>
    <property type="project" value="TreeGrafter"/>
</dbReference>
<feature type="domain" description="PUM-HD" evidence="6">
    <location>
        <begin position="500"/>
        <end position="843"/>
    </location>
</feature>
<feature type="compositionally biased region" description="Basic residues" evidence="4">
    <location>
        <begin position="325"/>
        <end position="340"/>
    </location>
</feature>
<feature type="repeat" description="Pumilio" evidence="2">
    <location>
        <begin position="707"/>
        <end position="743"/>
    </location>
</feature>
<feature type="repeat" description="Pumilio" evidence="2">
    <location>
        <begin position="527"/>
        <end position="562"/>
    </location>
</feature>
<dbReference type="SMART" id="SM00025">
    <property type="entry name" value="Pumilio"/>
    <property type="match status" value="8"/>
</dbReference>
<dbReference type="InterPro" id="IPR001313">
    <property type="entry name" value="Pumilio_RNA-bd_rpt"/>
</dbReference>
<evidence type="ECO:0000256" key="1">
    <source>
        <dbReference type="ARBA" id="ARBA00022737"/>
    </source>
</evidence>
<organism evidence="7">
    <name type="scientific">Absidia glauca</name>
    <name type="common">Pin mould</name>
    <dbReference type="NCBI Taxonomy" id="4829"/>
    <lineage>
        <taxon>Eukaryota</taxon>
        <taxon>Fungi</taxon>
        <taxon>Fungi incertae sedis</taxon>
        <taxon>Mucoromycota</taxon>
        <taxon>Mucoromycotina</taxon>
        <taxon>Mucoromycetes</taxon>
        <taxon>Mucorales</taxon>
        <taxon>Cunninghamellaceae</taxon>
        <taxon>Absidia</taxon>
    </lineage>
</organism>
<dbReference type="SUPFAM" id="SSF48371">
    <property type="entry name" value="ARM repeat"/>
    <property type="match status" value="1"/>
</dbReference>
<feature type="domain" description="C3H1-type" evidence="5">
    <location>
        <begin position="348"/>
        <end position="376"/>
    </location>
</feature>
<feature type="region of interest" description="Disordered" evidence="4">
    <location>
        <begin position="324"/>
        <end position="343"/>
    </location>
</feature>
<evidence type="ECO:0000259" key="6">
    <source>
        <dbReference type="PROSITE" id="PS50303"/>
    </source>
</evidence>
<dbReference type="PROSITE" id="PS50302">
    <property type="entry name" value="PUM"/>
    <property type="match status" value="7"/>
</dbReference>
<feature type="compositionally biased region" description="Polar residues" evidence="4">
    <location>
        <begin position="52"/>
        <end position="78"/>
    </location>
</feature>
<dbReference type="PROSITE" id="PS50103">
    <property type="entry name" value="ZF_C3H1"/>
    <property type="match status" value="1"/>
</dbReference>
<keyword evidence="1" id="KW-0677">Repeat</keyword>
<dbReference type="InterPro" id="IPR000571">
    <property type="entry name" value="Znf_CCCH"/>
</dbReference>
<dbReference type="InterPro" id="IPR011989">
    <property type="entry name" value="ARM-like"/>
</dbReference>
<gene>
    <name evidence="7" type="primary">ABSGL_09201.1 scaffold 10691</name>
</gene>
<evidence type="ECO:0008006" key="9">
    <source>
        <dbReference type="Google" id="ProtNLM"/>
    </source>
</evidence>
<dbReference type="GO" id="GO:0010608">
    <property type="term" value="P:post-transcriptional regulation of gene expression"/>
    <property type="evidence" value="ECO:0007669"/>
    <property type="project" value="TreeGrafter"/>
</dbReference>
<dbReference type="GO" id="GO:0003729">
    <property type="term" value="F:mRNA binding"/>
    <property type="evidence" value="ECO:0007669"/>
    <property type="project" value="TreeGrafter"/>
</dbReference>
<feature type="region of interest" description="Disordered" evidence="4">
    <location>
        <begin position="873"/>
        <end position="898"/>
    </location>
</feature>
<dbReference type="OrthoDB" id="668540at2759"/>
<dbReference type="InterPro" id="IPR016024">
    <property type="entry name" value="ARM-type_fold"/>
</dbReference>
<dbReference type="InParanoid" id="A0A163JVM2"/>
<dbReference type="CDD" id="cd07920">
    <property type="entry name" value="Pumilio"/>
    <property type="match status" value="1"/>
</dbReference>
<evidence type="ECO:0000256" key="4">
    <source>
        <dbReference type="SAM" id="MobiDB-lite"/>
    </source>
</evidence>
<evidence type="ECO:0000259" key="5">
    <source>
        <dbReference type="PROSITE" id="PS50103"/>
    </source>
</evidence>
<dbReference type="Proteomes" id="UP000078561">
    <property type="component" value="Unassembled WGS sequence"/>
</dbReference>
<dbReference type="InterPro" id="IPR033712">
    <property type="entry name" value="Pumilio_RNA-bd"/>
</dbReference>
<dbReference type="EMBL" id="LT554082">
    <property type="protein sequence ID" value="SAM03381.1"/>
    <property type="molecule type" value="Genomic_DNA"/>
</dbReference>
<dbReference type="Pfam" id="PF00806">
    <property type="entry name" value="PUF"/>
    <property type="match status" value="8"/>
</dbReference>
<feature type="repeat" description="Pumilio" evidence="2">
    <location>
        <begin position="599"/>
        <end position="635"/>
    </location>
</feature>
<reference evidence="7" key="1">
    <citation type="submission" date="2016-04" db="EMBL/GenBank/DDBJ databases">
        <authorList>
            <person name="Evans L.H."/>
            <person name="Alamgir A."/>
            <person name="Owens N."/>
            <person name="Weber N.D."/>
            <person name="Virtaneva K."/>
            <person name="Barbian K."/>
            <person name="Babar A."/>
            <person name="Rosenke K."/>
        </authorList>
    </citation>
    <scope>NUCLEOTIDE SEQUENCE [LARGE SCALE GENOMIC DNA]</scope>
    <source>
        <strain evidence="7">CBS 101.48</strain>
    </source>
</reference>
<accession>A0A163JVM2</accession>
<evidence type="ECO:0000313" key="8">
    <source>
        <dbReference type="Proteomes" id="UP000078561"/>
    </source>
</evidence>
<dbReference type="FunFam" id="1.25.10.10:FF:000237">
    <property type="entry name" value="Pumilio homolog 9"/>
    <property type="match status" value="1"/>
</dbReference>
<feature type="region of interest" description="Disordered" evidence="4">
    <location>
        <begin position="445"/>
        <end position="470"/>
    </location>
</feature>
<dbReference type="PANTHER" id="PTHR12537:SF13">
    <property type="entry name" value="PUMILIO HOMOLOGY DOMAIN FAMILY MEMBER 4"/>
    <property type="match status" value="1"/>
</dbReference>
<keyword evidence="3" id="KW-0863">Zinc-finger</keyword>
<protein>
    <recommendedName>
        <fullName evidence="9">PUM-HD domain-containing protein</fullName>
    </recommendedName>
</protein>
<feature type="region of interest" description="Disordered" evidence="4">
    <location>
        <begin position="18"/>
        <end position="82"/>
    </location>
</feature>
<feature type="compositionally biased region" description="Low complexity" evidence="4">
    <location>
        <begin position="22"/>
        <end position="41"/>
    </location>
</feature>
<dbReference type="Gene3D" id="1.25.10.10">
    <property type="entry name" value="Leucine-rich Repeat Variant"/>
    <property type="match status" value="1"/>
</dbReference>
<evidence type="ECO:0000256" key="2">
    <source>
        <dbReference type="PROSITE-ProRule" id="PRU00317"/>
    </source>
</evidence>
<proteinExistence type="predicted"/>
<feature type="repeat" description="Pumilio" evidence="2">
    <location>
        <begin position="563"/>
        <end position="598"/>
    </location>
</feature>
<dbReference type="AlphaFoldDB" id="A0A163JVM2"/>
<feature type="repeat" description="Pumilio" evidence="2">
    <location>
        <begin position="780"/>
        <end position="817"/>
    </location>
</feature>
<evidence type="ECO:0000313" key="7">
    <source>
        <dbReference type="EMBL" id="SAM03381.1"/>
    </source>
</evidence>
<dbReference type="PANTHER" id="PTHR12537">
    <property type="entry name" value="RNA BINDING PROTEIN PUMILIO-RELATED"/>
    <property type="match status" value="1"/>
</dbReference>
<keyword evidence="3" id="KW-0862">Zinc</keyword>
<feature type="repeat" description="Pumilio" evidence="2">
    <location>
        <begin position="636"/>
        <end position="671"/>
    </location>
</feature>
<feature type="compositionally biased region" description="Low complexity" evidence="4">
    <location>
        <begin position="450"/>
        <end position="470"/>
    </location>
</feature>
<dbReference type="PROSITE" id="PS50303">
    <property type="entry name" value="PUM_HD"/>
    <property type="match status" value="1"/>
</dbReference>
<feature type="zinc finger region" description="C3H1-type" evidence="3">
    <location>
        <begin position="348"/>
        <end position="376"/>
    </location>
</feature>
<dbReference type="STRING" id="4829.A0A163JVM2"/>
<dbReference type="OMA" id="HASYERF"/>
<feature type="repeat" description="Pumilio" evidence="2">
    <location>
        <begin position="744"/>
        <end position="779"/>
    </location>
</feature>
<evidence type="ECO:0000256" key="3">
    <source>
        <dbReference type="PROSITE-ProRule" id="PRU00723"/>
    </source>
</evidence>
<dbReference type="GO" id="GO:0008270">
    <property type="term" value="F:zinc ion binding"/>
    <property type="evidence" value="ECO:0007669"/>
    <property type="project" value="UniProtKB-KW"/>
</dbReference>
<name>A0A163JVM2_ABSGL</name>
<dbReference type="InterPro" id="IPR033133">
    <property type="entry name" value="PUM-HD"/>
</dbReference>
<keyword evidence="3" id="KW-0479">Metal-binding</keyword>
<keyword evidence="8" id="KW-1185">Reference proteome</keyword>